<dbReference type="GO" id="GO:0008237">
    <property type="term" value="F:metallopeptidase activity"/>
    <property type="evidence" value="ECO:0007669"/>
    <property type="project" value="UniProtKB-KW"/>
</dbReference>
<keyword evidence="5" id="KW-0732">Signal</keyword>
<feature type="region of interest" description="Disordered" evidence="12">
    <location>
        <begin position="472"/>
        <end position="520"/>
    </location>
</feature>
<feature type="compositionally biased region" description="Low complexity" evidence="12">
    <location>
        <begin position="472"/>
        <end position="515"/>
    </location>
</feature>
<dbReference type="SUPFAM" id="SSF55166">
    <property type="entry name" value="Hedgehog/DD-peptidase"/>
    <property type="match status" value="1"/>
</dbReference>
<evidence type="ECO:0000256" key="5">
    <source>
        <dbReference type="ARBA" id="ARBA00022729"/>
    </source>
</evidence>
<dbReference type="PANTHER" id="PTHR37425">
    <property type="match status" value="1"/>
</dbReference>
<dbReference type="CDD" id="cd14844">
    <property type="entry name" value="Zn-DD-carboxypeptidase_like"/>
    <property type="match status" value="1"/>
</dbReference>
<dbReference type="OrthoDB" id="9782994at2"/>
<keyword evidence="4" id="KW-0479">Metal-binding</keyword>
<accession>A0NNJ3</accession>
<dbReference type="PANTHER" id="PTHR37425:SF1">
    <property type="entry name" value="OUTER MEMBRANE PROTEIN"/>
    <property type="match status" value="1"/>
</dbReference>
<dbReference type="InterPro" id="IPR010275">
    <property type="entry name" value="MepK"/>
</dbReference>
<dbReference type="GO" id="GO:0006508">
    <property type="term" value="P:proteolysis"/>
    <property type="evidence" value="ECO:0007669"/>
    <property type="project" value="UniProtKB-KW"/>
</dbReference>
<name>A0NNJ3_ROSAI</name>
<feature type="compositionally biased region" description="Gly residues" evidence="12">
    <location>
        <begin position="273"/>
        <end position="287"/>
    </location>
</feature>
<evidence type="ECO:0000256" key="2">
    <source>
        <dbReference type="ARBA" id="ARBA00004776"/>
    </source>
</evidence>
<comment type="similarity">
    <text evidence="10">Belongs to the peptidase M15 family.</text>
</comment>
<feature type="compositionally biased region" description="Polar residues" evidence="12">
    <location>
        <begin position="247"/>
        <end position="256"/>
    </location>
</feature>
<comment type="cofactor">
    <cofactor evidence="1">
        <name>Zn(2+)</name>
        <dbReference type="ChEBI" id="CHEBI:29105"/>
    </cofactor>
</comment>
<evidence type="ECO:0000256" key="11">
    <source>
        <dbReference type="ARBA" id="ARBA00093666"/>
    </source>
</evidence>
<evidence type="ECO:0000256" key="1">
    <source>
        <dbReference type="ARBA" id="ARBA00001947"/>
    </source>
</evidence>
<evidence type="ECO:0000256" key="7">
    <source>
        <dbReference type="ARBA" id="ARBA00022833"/>
    </source>
</evidence>
<evidence type="ECO:0000256" key="6">
    <source>
        <dbReference type="ARBA" id="ARBA00022801"/>
    </source>
</evidence>
<gene>
    <name evidence="13" type="ORF">SIAM614_23932</name>
</gene>
<proteinExistence type="inferred from homology"/>
<feature type="region of interest" description="Disordered" evidence="12">
    <location>
        <begin position="219"/>
        <end position="307"/>
    </location>
</feature>
<evidence type="ECO:0000313" key="13">
    <source>
        <dbReference type="EMBL" id="EAV45724.1"/>
    </source>
</evidence>
<evidence type="ECO:0000313" key="14">
    <source>
        <dbReference type="Proteomes" id="UP000004848"/>
    </source>
</evidence>
<dbReference type="AlphaFoldDB" id="A0NNJ3"/>
<dbReference type="Gene3D" id="3.30.1380.10">
    <property type="match status" value="1"/>
</dbReference>
<evidence type="ECO:0000256" key="9">
    <source>
        <dbReference type="ARBA" id="ARBA00023316"/>
    </source>
</evidence>
<evidence type="ECO:0000256" key="3">
    <source>
        <dbReference type="ARBA" id="ARBA00022670"/>
    </source>
</evidence>
<dbReference type="GeneID" id="68845146"/>
<organism evidence="13 14">
    <name type="scientific">Roseibium aggregatum (strain ATCC 25650 / DSM 13394 / JCM 20685 / NBRC 16684 / NCIMB 2208 / IAM 12614 / B1)</name>
    <name type="common">Stappia aggregata</name>
    <dbReference type="NCBI Taxonomy" id="384765"/>
    <lineage>
        <taxon>Bacteria</taxon>
        <taxon>Pseudomonadati</taxon>
        <taxon>Pseudomonadota</taxon>
        <taxon>Alphaproteobacteria</taxon>
        <taxon>Hyphomicrobiales</taxon>
        <taxon>Stappiaceae</taxon>
        <taxon>Roseibium</taxon>
    </lineage>
</organism>
<dbReference type="eggNOG" id="COG3108">
    <property type="taxonomic scope" value="Bacteria"/>
</dbReference>
<dbReference type="EMBL" id="AAUW01000002">
    <property type="protein sequence ID" value="EAV45724.1"/>
    <property type="molecule type" value="Genomic_DNA"/>
</dbReference>
<keyword evidence="8" id="KW-0482">Metalloprotease</keyword>
<dbReference type="Pfam" id="PF05951">
    <property type="entry name" value="Peptidase_M15_2"/>
    <property type="match status" value="1"/>
</dbReference>
<dbReference type="GO" id="GO:0071555">
    <property type="term" value="P:cell wall organization"/>
    <property type="evidence" value="ECO:0007669"/>
    <property type="project" value="UniProtKB-KW"/>
</dbReference>
<dbReference type="Proteomes" id="UP000004848">
    <property type="component" value="Unassembled WGS sequence"/>
</dbReference>
<comment type="pathway">
    <text evidence="2">Cell wall biogenesis; cell wall polysaccharide biosynthesis.</text>
</comment>
<evidence type="ECO:0000256" key="8">
    <source>
        <dbReference type="ARBA" id="ARBA00023049"/>
    </source>
</evidence>
<keyword evidence="9" id="KW-0961">Cell wall biogenesis/degradation</keyword>
<reference evidence="13 14" key="1">
    <citation type="submission" date="2006-05" db="EMBL/GenBank/DDBJ databases">
        <authorList>
            <person name="King G."/>
            <person name="Ferriera S."/>
            <person name="Johnson J."/>
            <person name="Kravitz S."/>
            <person name="Beeson K."/>
            <person name="Sutton G."/>
            <person name="Rogers Y.-H."/>
            <person name="Friedman R."/>
            <person name="Frazier M."/>
            <person name="Venter J.C."/>
        </authorList>
    </citation>
    <scope>NUCLEOTIDE SEQUENCE [LARGE SCALE GENOMIC DNA]</scope>
    <source>
        <strain evidence="14">ATCC 25650 / DSM 13394 / JCM 20685 / NBRC 16684 / NCIMB 2208 / IAM 12614 / B1</strain>
    </source>
</reference>
<sequence>MRTRLVDFDAVGWLKRAAKAAGAFAVVSVCLVTFAQAETRTLKLYNTHTKERVSITFKKNGRYLPDGLREANRFLRDWRRNEMTKIDPELLDLVWEVYQQVGASQPIHVVSSYRSPATNNMLRKRSSGVAKNSQHTLGKAMDYFIPGVKLATLRATGLRKEVGGVGYYPRSGSPFVHMDTGSVRHWPRMSRSELARVFPDGKTLHIPSDGKPMSGYKVALAESKSGRSRSTKPTIVASNSRSSSSNGLSTRDQNLTRPGKPIPVTAQNDKPSSGGGNLFASLFGGGNSRDDNAARRPGAVGNTPPAPVTAEAPAVVIENPPVPARKILGDEPEAPAAAPIVVASSAPIVKPPADIPSVAATKTPPPAPNTLDAQRFAIETSPPGAQSPATGTVPEKTIDSRFQVATRTPVQKPSKGLSDAAKVAAANLGLSSDVPVPGSVPTDDPVAAIAAATGTAVPSPVPAPRSETTLAYASASATPPSLSRSLRPSVSEPARAQATRPAAAATAKAAPARQPSVSGRIPRDQIVDPLAGFASLPDKSAPTLLSGAGTTRHQAFASLSHPNQRQLKNVMMPGNRFVSASFESNPYGGLRTDRFDGPAVVILPVRFAR</sequence>
<evidence type="ECO:0000256" key="4">
    <source>
        <dbReference type="ARBA" id="ARBA00022723"/>
    </source>
</evidence>
<comment type="caution">
    <text evidence="13">The sequence shown here is derived from an EMBL/GenBank/DDBJ whole genome shotgun (WGS) entry which is preliminary data.</text>
</comment>
<keyword evidence="6" id="KW-0378">Hydrolase</keyword>
<dbReference type="InterPro" id="IPR009045">
    <property type="entry name" value="Zn_M74/Hedgehog-like"/>
</dbReference>
<dbReference type="RefSeq" id="WP_006932198.1">
    <property type="nucleotide sequence ID" value="NZ_AAUW01000002.1"/>
</dbReference>
<dbReference type="GO" id="GO:0046872">
    <property type="term" value="F:metal ion binding"/>
    <property type="evidence" value="ECO:0007669"/>
    <property type="project" value="UniProtKB-KW"/>
</dbReference>
<evidence type="ECO:0000256" key="10">
    <source>
        <dbReference type="ARBA" id="ARBA00093448"/>
    </source>
</evidence>
<protein>
    <recommendedName>
        <fullName evidence="11">Murein endopeptidase K</fullName>
    </recommendedName>
</protein>
<evidence type="ECO:0000256" key="12">
    <source>
        <dbReference type="SAM" id="MobiDB-lite"/>
    </source>
</evidence>
<keyword evidence="7" id="KW-0862">Zinc</keyword>
<keyword evidence="3" id="KW-0645">Protease</keyword>